<reference evidence="6 7" key="1">
    <citation type="journal article" name="Nat. Commun.">
        <title>Undinarchaeota illuminate DPANN phylogeny and the impact of gene transfer on archaeal evolution.</title>
        <authorList>
            <person name="Dombrowski N."/>
            <person name="Williams T.A."/>
            <person name="Sun J."/>
            <person name="Woodcroft B.J."/>
            <person name="Lee J.H."/>
            <person name="Minh B.Q."/>
            <person name="Rinke C."/>
            <person name="Spang A."/>
        </authorList>
    </citation>
    <scope>NUCLEOTIDE SEQUENCE [LARGE SCALE GENOMIC DNA]</scope>
    <source>
        <strain evidence="6">MAG_bin17</strain>
    </source>
</reference>
<name>A0A832XL29_9ARCH</name>
<evidence type="ECO:0000313" key="6">
    <source>
        <dbReference type="EMBL" id="HIJ99347.1"/>
    </source>
</evidence>
<dbReference type="InterPro" id="IPR018492">
    <property type="entry name" value="Ribosomal_eL8/Nhp2"/>
</dbReference>
<dbReference type="AlphaFoldDB" id="A0A832XL29"/>
<dbReference type="EMBL" id="DVAD01000004">
    <property type="protein sequence ID" value="HIJ99347.1"/>
    <property type="molecule type" value="Genomic_DNA"/>
</dbReference>
<evidence type="ECO:0000256" key="1">
    <source>
        <dbReference type="ARBA" id="ARBA00007337"/>
    </source>
</evidence>
<dbReference type="InterPro" id="IPR004038">
    <property type="entry name" value="Ribosomal_eL8/eL30/eS12/Gad45"/>
</dbReference>
<comment type="similarity">
    <text evidence="1">Belongs to the eukaryotic ribosomal protein eL8 family.</text>
</comment>
<dbReference type="PRINTS" id="PR00884">
    <property type="entry name" value="RIBOSOMALHS6"/>
</dbReference>
<dbReference type="PRINTS" id="PR00881">
    <property type="entry name" value="L7ARS6FAMILY"/>
</dbReference>
<feature type="non-terminal residue" evidence="6">
    <location>
        <position position="144"/>
    </location>
</feature>
<dbReference type="SUPFAM" id="SSF55315">
    <property type="entry name" value="L30e-like"/>
    <property type="match status" value="1"/>
</dbReference>
<dbReference type="GO" id="GO:0005840">
    <property type="term" value="C:ribosome"/>
    <property type="evidence" value="ECO:0007669"/>
    <property type="project" value="UniProtKB-KW"/>
</dbReference>
<dbReference type="Proteomes" id="UP000604391">
    <property type="component" value="Unassembled WGS sequence"/>
</dbReference>
<keyword evidence="7" id="KW-1185">Reference proteome</keyword>
<gene>
    <name evidence="6" type="ORF">H1011_00800</name>
</gene>
<comment type="caution">
    <text evidence="6">The sequence shown here is derived from an EMBL/GenBank/DDBJ whole genome shotgun (WGS) entry which is preliminary data.</text>
</comment>
<dbReference type="GO" id="GO:1990904">
    <property type="term" value="C:ribonucleoprotein complex"/>
    <property type="evidence" value="ECO:0007669"/>
    <property type="project" value="UniProtKB-KW"/>
</dbReference>
<proteinExistence type="inferred from homology"/>
<dbReference type="Pfam" id="PF01248">
    <property type="entry name" value="Ribosomal_L7Ae"/>
    <property type="match status" value="1"/>
</dbReference>
<dbReference type="InterPro" id="IPR029064">
    <property type="entry name" value="Ribosomal_eL30-like_sf"/>
</dbReference>
<evidence type="ECO:0000259" key="5">
    <source>
        <dbReference type="Pfam" id="PF01248"/>
    </source>
</evidence>
<organism evidence="6 7">
    <name type="scientific">Candidatus Undinarchaeum marinum</name>
    <dbReference type="NCBI Taxonomy" id="2756141"/>
    <lineage>
        <taxon>Archaea</taxon>
        <taxon>Candidatus Undinarchaeota</taxon>
        <taxon>Candidatus Undinarchaeia</taxon>
        <taxon>Candidatus Undinarchaeales</taxon>
        <taxon>Candidatus Undinarchaeaceae</taxon>
        <taxon>Candidatus Undinarchaeum</taxon>
    </lineage>
</organism>
<evidence type="ECO:0000256" key="2">
    <source>
        <dbReference type="ARBA" id="ARBA00022980"/>
    </source>
</evidence>
<evidence type="ECO:0000256" key="4">
    <source>
        <dbReference type="SAM" id="MobiDB-lite"/>
    </source>
</evidence>
<dbReference type="PANTHER" id="PTHR11843">
    <property type="entry name" value="40S RIBOSOMAL PROTEIN S12"/>
    <property type="match status" value="1"/>
</dbReference>
<accession>A0A832XL29</accession>
<evidence type="ECO:0000313" key="7">
    <source>
        <dbReference type="Proteomes" id="UP000604391"/>
    </source>
</evidence>
<evidence type="ECO:0000256" key="3">
    <source>
        <dbReference type="ARBA" id="ARBA00023274"/>
    </source>
</evidence>
<feature type="compositionally biased region" description="Basic and acidic residues" evidence="4">
    <location>
        <begin position="117"/>
        <end position="144"/>
    </location>
</feature>
<dbReference type="Gene3D" id="3.30.1330.30">
    <property type="match status" value="1"/>
</dbReference>
<feature type="domain" description="Ribosomal protein eL8/eL30/eS12/Gadd45" evidence="5">
    <location>
        <begin position="10"/>
        <end position="100"/>
    </location>
</feature>
<protein>
    <submittedName>
        <fullName evidence="6">50S ribosomal protein L7ae</fullName>
    </submittedName>
</protein>
<feature type="region of interest" description="Disordered" evidence="4">
    <location>
        <begin position="109"/>
        <end position="144"/>
    </location>
</feature>
<keyword evidence="3" id="KW-0687">Ribonucleoprotein</keyword>
<sequence length="144" mass="15403">MTENQELVNKAYSLLNIVSETGKLRKGTNESTKAIERKQTKLVIFAEDVSPPEVVAHITPLCKEREIPCIGVPLRSELGKAAGLSVPTACVAIVDAGEGKNQLTDLVSEISKAGSRKPAEKKAPAEEKPAEAPKEEAPAEKSEE</sequence>
<keyword evidence="2 6" id="KW-0689">Ribosomal protein</keyword>